<evidence type="ECO:0000313" key="7">
    <source>
        <dbReference type="Proteomes" id="UP001159427"/>
    </source>
</evidence>
<evidence type="ECO:0000256" key="3">
    <source>
        <dbReference type="ARBA" id="ARBA00022833"/>
    </source>
</evidence>
<keyword evidence="7" id="KW-1185">Reference proteome</keyword>
<keyword evidence="3" id="KW-0862">Zinc</keyword>
<dbReference type="InterPro" id="IPR007588">
    <property type="entry name" value="Znf_FLYWCH"/>
</dbReference>
<proteinExistence type="predicted"/>
<name>A0ABN8MN13_9CNID</name>
<evidence type="ECO:0000256" key="1">
    <source>
        <dbReference type="ARBA" id="ARBA00022723"/>
    </source>
</evidence>
<dbReference type="PANTHER" id="PTHR20956">
    <property type="entry name" value="HEH2P"/>
    <property type="match status" value="1"/>
</dbReference>
<comment type="caution">
    <text evidence="6">The sequence shown here is derived from an EMBL/GenBank/DDBJ whole genome shotgun (WGS) entry which is preliminary data.</text>
</comment>
<gene>
    <name evidence="6" type="ORF">PEVE_00034803</name>
</gene>
<evidence type="ECO:0000256" key="4">
    <source>
        <dbReference type="SAM" id="MobiDB-lite"/>
    </source>
</evidence>
<feature type="region of interest" description="Disordered" evidence="4">
    <location>
        <begin position="1"/>
        <end position="27"/>
    </location>
</feature>
<dbReference type="Proteomes" id="UP001159427">
    <property type="component" value="Unassembled WGS sequence"/>
</dbReference>
<dbReference type="PANTHER" id="PTHR20956:SF12">
    <property type="entry name" value="FLYWCH-TYPE DOMAIN-CONTAINING PROTEIN"/>
    <property type="match status" value="1"/>
</dbReference>
<reference evidence="6 7" key="1">
    <citation type="submission" date="2022-05" db="EMBL/GenBank/DDBJ databases">
        <authorList>
            <consortium name="Genoscope - CEA"/>
            <person name="William W."/>
        </authorList>
    </citation>
    <scope>NUCLEOTIDE SEQUENCE [LARGE SCALE GENOMIC DNA]</scope>
</reference>
<organism evidence="6 7">
    <name type="scientific">Porites evermanni</name>
    <dbReference type="NCBI Taxonomy" id="104178"/>
    <lineage>
        <taxon>Eukaryota</taxon>
        <taxon>Metazoa</taxon>
        <taxon>Cnidaria</taxon>
        <taxon>Anthozoa</taxon>
        <taxon>Hexacorallia</taxon>
        <taxon>Scleractinia</taxon>
        <taxon>Fungiina</taxon>
        <taxon>Poritidae</taxon>
        <taxon>Porites</taxon>
    </lineage>
</organism>
<feature type="domain" description="FLYWCH-type" evidence="5">
    <location>
        <begin position="195"/>
        <end position="247"/>
    </location>
</feature>
<sequence length="637" mass="71330">MAEIVTPACGAGGTSGNMDMDKNGPPNSRECFSASVQFKSSSATHAIEHLTGALEVYVDETTYQIVEELDTRQAFGSLTNPGYSTAVMEQGVVSSDPPIVQQNNTMERQDSSVMDMDDSNEFLQQGPSSNNLLVVHQGTADSQAFAAINTEQSTAVMHIQEESAVNEPAIEHRTEQVETVTYQILEQGTLRARNKLIDSNGYTYNIRTHSKAATYWQCSVRPKVNRCKASVVQRGDSFCLGKSGHNHAPKTLLNARTRISARVKQQAVNNPLKSANTIVNEVLLEEFGGSPAPDFVKPASLARNANRARHSLGPRDANNHAFVLDEDHLPVGFLRKDIVKQGRRYLLFATEEQIRLLSKAKSWYIDETNKFCQEPFKKLLTISAFVTVDYDAKQVPLVFALMSGSERKDYRKFCEGIFSYVQFGLDSKSKTSTSSKMRACYSPSGFSSSTKPLALMTLTALSRFSIQELKLQIKYQNDNETNLFLRKVMALPFLPEEEIQPMFVRLWVQASTAPLQLFIQYISTAWIYNTTWPPSTWSVFNSAVRTHKDADRCHPSSGKKPMPLYLLVNFLYQEASELTPLQFKPLSEKKLKKMRVTLSSHPAAKFFHHWEEYTNKMKSAAQLLKASSDVTGLISFK</sequence>
<accession>A0ABN8MN13</accession>
<dbReference type="Pfam" id="PF04500">
    <property type="entry name" value="FLYWCH"/>
    <property type="match status" value="1"/>
</dbReference>
<dbReference type="Gene3D" id="2.20.25.240">
    <property type="match status" value="1"/>
</dbReference>
<dbReference type="EMBL" id="CALNXI010000531">
    <property type="protein sequence ID" value="CAH3028740.1"/>
    <property type="molecule type" value="Genomic_DNA"/>
</dbReference>
<evidence type="ECO:0000313" key="6">
    <source>
        <dbReference type="EMBL" id="CAH3028740.1"/>
    </source>
</evidence>
<evidence type="ECO:0000259" key="5">
    <source>
        <dbReference type="Pfam" id="PF04500"/>
    </source>
</evidence>
<keyword evidence="1" id="KW-0479">Metal-binding</keyword>
<evidence type="ECO:0000256" key="2">
    <source>
        <dbReference type="ARBA" id="ARBA00022771"/>
    </source>
</evidence>
<keyword evidence="2" id="KW-0863">Zinc-finger</keyword>
<protein>
    <recommendedName>
        <fullName evidence="5">FLYWCH-type domain-containing protein</fullName>
    </recommendedName>
</protein>